<feature type="region of interest" description="Disordered" evidence="1">
    <location>
        <begin position="347"/>
        <end position="366"/>
    </location>
</feature>
<organism evidence="2 3">
    <name type="scientific">Mesorhizobium newzealandense</name>
    <dbReference type="NCBI Taxonomy" id="1300302"/>
    <lineage>
        <taxon>Bacteria</taxon>
        <taxon>Pseudomonadati</taxon>
        <taxon>Pseudomonadota</taxon>
        <taxon>Alphaproteobacteria</taxon>
        <taxon>Hyphomicrobiales</taxon>
        <taxon>Phyllobacteriaceae</taxon>
        <taxon>Mesorhizobium</taxon>
    </lineage>
</organism>
<comment type="caution">
    <text evidence="2">The sequence shown here is derived from an EMBL/GenBank/DDBJ whole genome shotgun (WGS) entry which is preliminary data.</text>
</comment>
<evidence type="ECO:0000313" key="2">
    <source>
        <dbReference type="EMBL" id="MFD1982210.1"/>
    </source>
</evidence>
<proteinExistence type="predicted"/>
<dbReference type="Proteomes" id="UP001597405">
    <property type="component" value="Unassembled WGS sequence"/>
</dbReference>
<gene>
    <name evidence="2" type="ORF">ACFSOZ_05835</name>
</gene>
<evidence type="ECO:0000256" key="1">
    <source>
        <dbReference type="SAM" id="MobiDB-lite"/>
    </source>
</evidence>
<dbReference type="PANTHER" id="PTHR30160">
    <property type="entry name" value="TETRAACYLDISACCHARIDE 4'-KINASE-RELATED"/>
    <property type="match status" value="1"/>
</dbReference>
<evidence type="ECO:0000313" key="3">
    <source>
        <dbReference type="Proteomes" id="UP001597405"/>
    </source>
</evidence>
<sequence>MLPARYETIILYSRNDAFGDGLIRVPALRAARTAFPDSFIVYGTTRASTLEHVLNRHVDHLVNAINVRTPLAHLVASHRKGKERVAVVDFRIVAPWLIRTWASLLGRGIAYEANFPAFALSLPPDRKPEARPEHNAWRCHRLVERLAGRRLPFDHRLEPTPAARAAAVRLAGGRHGPLIVIAAHGDGDKRMTADQIVAISDSMIADGANLIYVKTPGDGPDVAELIQRVPKLQLVDSGTVEDVDVSDILLALGEFADLYIGAEGGTAHLMATVMTPMVIVSGGANMRRWRPLSNNVDVVEARYASPAGLVANVPAPKIIEAARGMLAVRRRDHPYLLDGADKAGCLPAQQSLDNDKHTDEDLKRAV</sequence>
<name>A0ABW4U781_9HYPH</name>
<reference evidence="3" key="1">
    <citation type="journal article" date="2019" name="Int. J. Syst. Evol. Microbiol.">
        <title>The Global Catalogue of Microorganisms (GCM) 10K type strain sequencing project: providing services to taxonomists for standard genome sequencing and annotation.</title>
        <authorList>
            <consortium name="The Broad Institute Genomics Platform"/>
            <consortium name="The Broad Institute Genome Sequencing Center for Infectious Disease"/>
            <person name="Wu L."/>
            <person name="Ma J."/>
        </authorList>
    </citation>
    <scope>NUCLEOTIDE SEQUENCE [LARGE SCALE GENOMIC DNA]</scope>
    <source>
        <strain evidence="3">CGMCC 1.16225</strain>
    </source>
</reference>
<dbReference type="Gene3D" id="3.40.50.2000">
    <property type="entry name" value="Glycogen Phosphorylase B"/>
    <property type="match status" value="1"/>
</dbReference>
<keyword evidence="3" id="KW-1185">Reference proteome</keyword>
<accession>A0ABW4U781</accession>
<dbReference type="RefSeq" id="WP_379094612.1">
    <property type="nucleotide sequence ID" value="NZ_JBHUGZ010000002.1"/>
</dbReference>
<dbReference type="EMBL" id="JBHUGZ010000002">
    <property type="protein sequence ID" value="MFD1982210.1"/>
    <property type="molecule type" value="Genomic_DNA"/>
</dbReference>
<dbReference type="InterPro" id="IPR051199">
    <property type="entry name" value="LPS_LOS_Heptosyltrfase"/>
</dbReference>
<protein>
    <submittedName>
        <fullName evidence="2">Glycosyltransferase family 9 protein</fullName>
    </submittedName>
</protein>
<feature type="compositionally biased region" description="Basic and acidic residues" evidence="1">
    <location>
        <begin position="353"/>
        <end position="366"/>
    </location>
</feature>
<dbReference type="SUPFAM" id="SSF53756">
    <property type="entry name" value="UDP-Glycosyltransferase/glycogen phosphorylase"/>
    <property type="match status" value="1"/>
</dbReference>